<evidence type="ECO:0000256" key="1">
    <source>
        <dbReference type="ARBA" id="ARBA00007435"/>
    </source>
</evidence>
<name>A0A1F8EXA7_9BACT</name>
<comment type="similarity">
    <text evidence="1">Belongs to the UPF0213 family.</text>
</comment>
<dbReference type="AlphaFoldDB" id="A0A1F8EXA7"/>
<dbReference type="CDD" id="cd10456">
    <property type="entry name" value="GIY-YIG_UPF0213"/>
    <property type="match status" value="1"/>
</dbReference>
<dbReference type="GO" id="GO:0004519">
    <property type="term" value="F:endonuclease activity"/>
    <property type="evidence" value="ECO:0007669"/>
    <property type="project" value="UniProtKB-KW"/>
</dbReference>
<comment type="caution">
    <text evidence="3">The sequence shown here is derived from an EMBL/GenBank/DDBJ whole genome shotgun (WGS) entry which is preliminary data.</text>
</comment>
<gene>
    <name evidence="3" type="ORF">A2831_00315</name>
</gene>
<feature type="domain" description="GIY-YIG" evidence="2">
    <location>
        <begin position="1"/>
        <end position="76"/>
    </location>
</feature>
<dbReference type="SUPFAM" id="SSF82771">
    <property type="entry name" value="GIY-YIG endonuclease"/>
    <property type="match status" value="1"/>
</dbReference>
<evidence type="ECO:0000259" key="2">
    <source>
        <dbReference type="PROSITE" id="PS50164"/>
    </source>
</evidence>
<sequence>MYYVYLIECRDKTLYTGITTDIERRFREHSSGKGGAYTRSKKVERVLYTEQFDTRSQAQKREVEIKSWRREKKLNLTKNVVG</sequence>
<reference evidence="3 4" key="1">
    <citation type="journal article" date="2016" name="Nat. Commun.">
        <title>Thousands of microbial genomes shed light on interconnected biogeochemical processes in an aquifer system.</title>
        <authorList>
            <person name="Anantharaman K."/>
            <person name="Brown C.T."/>
            <person name="Hug L.A."/>
            <person name="Sharon I."/>
            <person name="Castelle C.J."/>
            <person name="Probst A.J."/>
            <person name="Thomas B.C."/>
            <person name="Singh A."/>
            <person name="Wilkins M.J."/>
            <person name="Karaoz U."/>
            <person name="Brodie E.L."/>
            <person name="Williams K.H."/>
            <person name="Hubbard S.S."/>
            <person name="Banfield J.F."/>
        </authorList>
    </citation>
    <scope>NUCLEOTIDE SEQUENCE [LARGE SCALE GENOMIC DNA]</scope>
</reference>
<dbReference type="PANTHER" id="PTHR34477">
    <property type="entry name" value="UPF0213 PROTEIN YHBQ"/>
    <property type="match status" value="1"/>
</dbReference>
<dbReference type="InterPro" id="IPR035901">
    <property type="entry name" value="GIY-YIG_endonuc_sf"/>
</dbReference>
<dbReference type="Proteomes" id="UP000177507">
    <property type="component" value="Unassembled WGS sequence"/>
</dbReference>
<accession>A0A1F8EXA7</accession>
<organism evidence="3 4">
    <name type="scientific">Candidatus Yanofskybacteria bacterium RIFCSPHIGHO2_01_FULL_44_17</name>
    <dbReference type="NCBI Taxonomy" id="1802668"/>
    <lineage>
        <taxon>Bacteria</taxon>
        <taxon>Candidatus Yanofskyibacteriota</taxon>
    </lineage>
</organism>
<evidence type="ECO:0000313" key="3">
    <source>
        <dbReference type="EMBL" id="OGN05108.1"/>
    </source>
</evidence>
<dbReference type="EMBL" id="MGJI01000013">
    <property type="protein sequence ID" value="OGN05108.1"/>
    <property type="molecule type" value="Genomic_DNA"/>
</dbReference>
<dbReference type="PANTHER" id="PTHR34477:SF1">
    <property type="entry name" value="UPF0213 PROTEIN YHBQ"/>
    <property type="match status" value="1"/>
</dbReference>
<dbReference type="InterPro" id="IPR000305">
    <property type="entry name" value="GIY-YIG_endonuc"/>
</dbReference>
<dbReference type="PROSITE" id="PS50164">
    <property type="entry name" value="GIY_YIG"/>
    <property type="match status" value="1"/>
</dbReference>
<dbReference type="InterPro" id="IPR050190">
    <property type="entry name" value="UPF0213_domain"/>
</dbReference>
<keyword evidence="3" id="KW-0378">Hydrolase</keyword>
<proteinExistence type="inferred from homology"/>
<dbReference type="Pfam" id="PF01541">
    <property type="entry name" value="GIY-YIG"/>
    <property type="match status" value="1"/>
</dbReference>
<evidence type="ECO:0000313" key="4">
    <source>
        <dbReference type="Proteomes" id="UP000177507"/>
    </source>
</evidence>
<dbReference type="Gene3D" id="3.40.1440.10">
    <property type="entry name" value="GIY-YIG endonuclease"/>
    <property type="match status" value="1"/>
</dbReference>
<protein>
    <submittedName>
        <fullName evidence="3">Endonuclease</fullName>
    </submittedName>
</protein>
<keyword evidence="3" id="KW-0255">Endonuclease</keyword>
<keyword evidence="3" id="KW-0540">Nuclease</keyword>
<dbReference type="SMART" id="SM00465">
    <property type="entry name" value="GIYc"/>
    <property type="match status" value="1"/>
</dbReference>